<organism evidence="1 2">
    <name type="scientific">Brachybacterium fresconis</name>
    <dbReference type="NCBI Taxonomy" id="173363"/>
    <lineage>
        <taxon>Bacteria</taxon>
        <taxon>Bacillati</taxon>
        <taxon>Actinomycetota</taxon>
        <taxon>Actinomycetes</taxon>
        <taxon>Micrococcales</taxon>
        <taxon>Dermabacteraceae</taxon>
        <taxon>Brachybacterium</taxon>
    </lineage>
</organism>
<dbReference type="EMBL" id="JAGIOC010000001">
    <property type="protein sequence ID" value="MBP2411105.1"/>
    <property type="molecule type" value="Genomic_DNA"/>
</dbReference>
<name>A0ABS4YR83_9MICO</name>
<comment type="caution">
    <text evidence="1">The sequence shown here is derived from an EMBL/GenBank/DDBJ whole genome shotgun (WGS) entry which is preliminary data.</text>
</comment>
<sequence>MTQQTLRTERDAAGAYEILAAATSEPEVLVVLTDEELIALAGTEATELAGTPFLDTAGLERDPAAAVALRSLVARGLVVLEEDGRENEGEDLGDGSPARRTAQLDRTLAGLLTLRSSPLALANLTRRVADQTTSLMVYLFPQSGVLEEFITADGFHHFSVPARQAVPGRLARYADAAEVAGAADGGSIEGTVAGIESSTDPLAARLQDTRALTVLTTAHEDVTTQVSIMATSDGVLVMDTPQDEAEQTLVREIGAGTLLELLDGALPRPDAL</sequence>
<dbReference type="Proteomes" id="UP000698222">
    <property type="component" value="Unassembled WGS sequence"/>
</dbReference>
<reference evidence="1 2" key="1">
    <citation type="submission" date="2021-03" db="EMBL/GenBank/DDBJ databases">
        <title>Sequencing the genomes of 1000 actinobacteria strains.</title>
        <authorList>
            <person name="Klenk H.-P."/>
        </authorList>
    </citation>
    <scope>NUCLEOTIDE SEQUENCE [LARGE SCALE GENOMIC DNA]</scope>
    <source>
        <strain evidence="1 2">DSM 14564</strain>
    </source>
</reference>
<gene>
    <name evidence="1" type="ORF">JOF44_004008</name>
</gene>
<proteinExistence type="predicted"/>
<keyword evidence="2" id="KW-1185">Reference proteome</keyword>
<evidence type="ECO:0000313" key="2">
    <source>
        <dbReference type="Proteomes" id="UP000698222"/>
    </source>
</evidence>
<accession>A0ABS4YR83</accession>
<dbReference type="RefSeq" id="WP_209895499.1">
    <property type="nucleotide sequence ID" value="NZ_BAAAJV010000050.1"/>
</dbReference>
<protein>
    <submittedName>
        <fullName evidence="1">Uncharacterized protein</fullName>
    </submittedName>
</protein>
<evidence type="ECO:0000313" key="1">
    <source>
        <dbReference type="EMBL" id="MBP2411105.1"/>
    </source>
</evidence>